<accession>A0A645HN03</accession>
<dbReference type="SUPFAM" id="SSF53822">
    <property type="entry name" value="Periplasmic binding protein-like I"/>
    <property type="match status" value="1"/>
</dbReference>
<sequence>MYASAVIRAARRYGLQVPADIMVVGFDNVDLAVMTTPSLTTISQPRYQMGYTACNLLLERLNDANAEVKSMLLETELIVRESTTSMAM</sequence>
<evidence type="ECO:0000256" key="1">
    <source>
        <dbReference type="ARBA" id="ARBA00023015"/>
    </source>
</evidence>
<proteinExistence type="predicted"/>
<dbReference type="AlphaFoldDB" id="A0A645HN03"/>
<dbReference type="Gene3D" id="3.40.50.2300">
    <property type="match status" value="2"/>
</dbReference>
<dbReference type="GO" id="GO:0000976">
    <property type="term" value="F:transcription cis-regulatory region binding"/>
    <property type="evidence" value="ECO:0007669"/>
    <property type="project" value="TreeGrafter"/>
</dbReference>
<evidence type="ECO:0000313" key="5">
    <source>
        <dbReference type="EMBL" id="MPN40418.1"/>
    </source>
</evidence>
<dbReference type="PANTHER" id="PTHR30146:SF109">
    <property type="entry name" value="HTH-TYPE TRANSCRIPTIONAL REGULATOR GALS"/>
    <property type="match status" value="1"/>
</dbReference>
<dbReference type="InterPro" id="IPR028082">
    <property type="entry name" value="Peripla_BP_I"/>
</dbReference>
<comment type="caution">
    <text evidence="5">The sequence shown here is derived from an EMBL/GenBank/DDBJ whole genome shotgun (WGS) entry which is preliminary data.</text>
</comment>
<keyword evidence="3" id="KW-0804">Transcription</keyword>
<evidence type="ECO:0000256" key="2">
    <source>
        <dbReference type="ARBA" id="ARBA00023125"/>
    </source>
</evidence>
<dbReference type="EMBL" id="VSSQ01096822">
    <property type="protein sequence ID" value="MPN40418.1"/>
    <property type="molecule type" value="Genomic_DNA"/>
</dbReference>
<reference evidence="5" key="1">
    <citation type="submission" date="2019-08" db="EMBL/GenBank/DDBJ databases">
        <authorList>
            <person name="Kucharzyk K."/>
            <person name="Murdoch R.W."/>
            <person name="Higgins S."/>
            <person name="Loffler F."/>
        </authorList>
    </citation>
    <scope>NUCLEOTIDE SEQUENCE</scope>
</reference>
<dbReference type="PANTHER" id="PTHR30146">
    <property type="entry name" value="LACI-RELATED TRANSCRIPTIONAL REPRESSOR"/>
    <property type="match status" value="1"/>
</dbReference>
<keyword evidence="1" id="KW-0805">Transcription regulation</keyword>
<dbReference type="GO" id="GO:0003700">
    <property type="term" value="F:DNA-binding transcription factor activity"/>
    <property type="evidence" value="ECO:0007669"/>
    <property type="project" value="TreeGrafter"/>
</dbReference>
<organism evidence="5">
    <name type="scientific">bioreactor metagenome</name>
    <dbReference type="NCBI Taxonomy" id="1076179"/>
    <lineage>
        <taxon>unclassified sequences</taxon>
        <taxon>metagenomes</taxon>
        <taxon>ecological metagenomes</taxon>
    </lineage>
</organism>
<evidence type="ECO:0000259" key="4">
    <source>
        <dbReference type="Pfam" id="PF13377"/>
    </source>
</evidence>
<keyword evidence="2" id="KW-0238">DNA-binding</keyword>
<gene>
    <name evidence="5" type="primary">cytR_30</name>
    <name evidence="5" type="ORF">SDC9_187955</name>
</gene>
<feature type="domain" description="Transcriptional regulator LacI/GalR-like sensor" evidence="4">
    <location>
        <begin position="3"/>
        <end position="83"/>
    </location>
</feature>
<name>A0A645HN03_9ZZZZ</name>
<protein>
    <submittedName>
        <fullName evidence="5">HTH-type transcriptional repressor CytR</fullName>
    </submittedName>
</protein>
<dbReference type="Pfam" id="PF13377">
    <property type="entry name" value="Peripla_BP_3"/>
    <property type="match status" value="1"/>
</dbReference>
<dbReference type="InterPro" id="IPR046335">
    <property type="entry name" value="LacI/GalR-like_sensor"/>
</dbReference>
<evidence type="ECO:0000256" key="3">
    <source>
        <dbReference type="ARBA" id="ARBA00023163"/>
    </source>
</evidence>